<name>A0A9N8KN16_9PEZI</name>
<reference evidence="2" key="1">
    <citation type="submission" date="2020-06" db="EMBL/GenBank/DDBJ databases">
        <authorList>
            <person name="Onetto C."/>
        </authorList>
    </citation>
    <scope>NUCLEOTIDE SEQUENCE</scope>
</reference>
<feature type="compositionally biased region" description="Basic and acidic residues" evidence="1">
    <location>
        <begin position="142"/>
        <end position="161"/>
    </location>
</feature>
<evidence type="ECO:0000313" key="2">
    <source>
        <dbReference type="EMBL" id="CAD0112832.1"/>
    </source>
</evidence>
<organism evidence="2 3">
    <name type="scientific">Aureobasidium uvarum</name>
    <dbReference type="NCBI Taxonomy" id="2773716"/>
    <lineage>
        <taxon>Eukaryota</taxon>
        <taxon>Fungi</taxon>
        <taxon>Dikarya</taxon>
        <taxon>Ascomycota</taxon>
        <taxon>Pezizomycotina</taxon>
        <taxon>Dothideomycetes</taxon>
        <taxon>Dothideomycetidae</taxon>
        <taxon>Dothideales</taxon>
        <taxon>Saccotheciaceae</taxon>
        <taxon>Aureobasidium</taxon>
    </lineage>
</organism>
<dbReference type="EMBL" id="CAINUL010000015">
    <property type="protein sequence ID" value="CAD0112832.1"/>
    <property type="molecule type" value="Genomic_DNA"/>
</dbReference>
<feature type="region of interest" description="Disordered" evidence="1">
    <location>
        <begin position="88"/>
        <end position="161"/>
    </location>
</feature>
<comment type="caution">
    <text evidence="2">The sequence shown here is derived from an EMBL/GenBank/DDBJ whole genome shotgun (WGS) entry which is preliminary data.</text>
</comment>
<feature type="region of interest" description="Disordered" evidence="1">
    <location>
        <begin position="19"/>
        <end position="41"/>
    </location>
</feature>
<gene>
    <name evidence="2" type="ORF">AWRI4620_LOCUS7087</name>
</gene>
<dbReference type="Proteomes" id="UP000745764">
    <property type="component" value="Unassembled WGS sequence"/>
</dbReference>
<sequence>MSGYEGQDPIKIAEQSERELNSHAAKHGHNADISSKHGHGASDSSKFFLKPGLKVPVGYTVLYTFKTYIDLQRYTNITLALESGVDEAGASRFPGGSVSVGGQGASNNRPLPESEGGDINPSTGKLYKAGEFEGAGGPETKAQLHRENDGGDDDVRSNVRN</sequence>
<protein>
    <submittedName>
        <fullName evidence="2">Uncharacterized protein</fullName>
    </submittedName>
</protein>
<dbReference type="AlphaFoldDB" id="A0A9N8KN16"/>
<proteinExistence type="predicted"/>
<evidence type="ECO:0000313" key="3">
    <source>
        <dbReference type="Proteomes" id="UP000745764"/>
    </source>
</evidence>
<evidence type="ECO:0000256" key="1">
    <source>
        <dbReference type="SAM" id="MobiDB-lite"/>
    </source>
</evidence>
<dbReference type="OrthoDB" id="3359339at2759"/>
<keyword evidence="3" id="KW-1185">Reference proteome</keyword>
<accession>A0A9N8KN16</accession>